<dbReference type="AlphaFoldDB" id="A0A4P9WYU4"/>
<dbReference type="PANTHER" id="PTHR24171">
    <property type="entry name" value="ANKYRIN REPEAT DOMAIN-CONTAINING PROTEIN 39-RELATED"/>
    <property type="match status" value="1"/>
</dbReference>
<dbReference type="EMBL" id="ML014375">
    <property type="protein sequence ID" value="RKO98709.1"/>
    <property type="molecule type" value="Genomic_DNA"/>
</dbReference>
<sequence length="98" mass="10246">AESIWIAAGSGDQDAVQAFLSKGGDANAADERGYSVLHAGVSWGHEAVARLLLEAGADPNRGDVDGDTPLHVVELPAVARLLLAYEADPLVRNNDDQL</sequence>
<dbReference type="InterPro" id="IPR036770">
    <property type="entry name" value="Ankyrin_rpt-contain_sf"/>
</dbReference>
<gene>
    <name evidence="4" type="ORF">CXG81DRAFT_2428</name>
</gene>
<proteinExistence type="predicted"/>
<reference evidence="5" key="1">
    <citation type="journal article" date="2018" name="Nat. Microbiol.">
        <title>Leveraging single-cell genomics to expand the fungal tree of life.</title>
        <authorList>
            <person name="Ahrendt S.R."/>
            <person name="Quandt C.A."/>
            <person name="Ciobanu D."/>
            <person name="Clum A."/>
            <person name="Salamov A."/>
            <person name="Andreopoulos B."/>
            <person name="Cheng J.F."/>
            <person name="Woyke T."/>
            <person name="Pelin A."/>
            <person name="Henrissat B."/>
            <person name="Reynolds N.K."/>
            <person name="Benny G.L."/>
            <person name="Smith M.E."/>
            <person name="James T.Y."/>
            <person name="Grigoriev I.V."/>
        </authorList>
    </citation>
    <scope>NUCLEOTIDE SEQUENCE [LARGE SCALE GENOMIC DNA]</scope>
    <source>
        <strain evidence="5">ATCC 52028</strain>
    </source>
</reference>
<protein>
    <submittedName>
        <fullName evidence="4">Uncharacterized protein</fullName>
    </submittedName>
</protein>
<keyword evidence="2 3" id="KW-0040">ANK repeat</keyword>
<organism evidence="4 5">
    <name type="scientific">Caulochytrium protostelioides</name>
    <dbReference type="NCBI Taxonomy" id="1555241"/>
    <lineage>
        <taxon>Eukaryota</taxon>
        <taxon>Fungi</taxon>
        <taxon>Fungi incertae sedis</taxon>
        <taxon>Chytridiomycota</taxon>
        <taxon>Chytridiomycota incertae sedis</taxon>
        <taxon>Chytridiomycetes</taxon>
        <taxon>Caulochytriales</taxon>
        <taxon>Caulochytriaceae</taxon>
        <taxon>Caulochytrium</taxon>
    </lineage>
</organism>
<feature type="repeat" description="ANK" evidence="3">
    <location>
        <begin position="32"/>
        <end position="64"/>
    </location>
</feature>
<evidence type="ECO:0000256" key="1">
    <source>
        <dbReference type="ARBA" id="ARBA00022737"/>
    </source>
</evidence>
<dbReference type="Pfam" id="PF12796">
    <property type="entry name" value="Ank_2"/>
    <property type="match status" value="1"/>
</dbReference>
<evidence type="ECO:0000256" key="3">
    <source>
        <dbReference type="PROSITE-ProRule" id="PRU00023"/>
    </source>
</evidence>
<feature type="non-terminal residue" evidence="4">
    <location>
        <position position="98"/>
    </location>
</feature>
<feature type="non-terminal residue" evidence="4">
    <location>
        <position position="1"/>
    </location>
</feature>
<evidence type="ECO:0000313" key="4">
    <source>
        <dbReference type="EMBL" id="RKO98709.1"/>
    </source>
</evidence>
<dbReference type="Proteomes" id="UP000274922">
    <property type="component" value="Unassembled WGS sequence"/>
</dbReference>
<accession>A0A4P9WYU4</accession>
<dbReference type="SUPFAM" id="SSF48403">
    <property type="entry name" value="Ankyrin repeat"/>
    <property type="match status" value="1"/>
</dbReference>
<evidence type="ECO:0000313" key="5">
    <source>
        <dbReference type="Proteomes" id="UP000274922"/>
    </source>
</evidence>
<dbReference type="OrthoDB" id="2121094at2759"/>
<dbReference type="InterPro" id="IPR002110">
    <property type="entry name" value="Ankyrin_rpt"/>
</dbReference>
<dbReference type="SMART" id="SM00248">
    <property type="entry name" value="ANK"/>
    <property type="match status" value="2"/>
</dbReference>
<dbReference type="PROSITE" id="PS50088">
    <property type="entry name" value="ANK_REPEAT"/>
    <property type="match status" value="1"/>
</dbReference>
<evidence type="ECO:0000256" key="2">
    <source>
        <dbReference type="ARBA" id="ARBA00023043"/>
    </source>
</evidence>
<keyword evidence="5" id="KW-1185">Reference proteome</keyword>
<dbReference type="STRING" id="1555241.A0A4P9WYU4"/>
<keyword evidence="1" id="KW-0677">Repeat</keyword>
<dbReference type="Gene3D" id="1.25.40.20">
    <property type="entry name" value="Ankyrin repeat-containing domain"/>
    <property type="match status" value="1"/>
</dbReference>
<dbReference type="PROSITE" id="PS50297">
    <property type="entry name" value="ANK_REP_REGION"/>
    <property type="match status" value="1"/>
</dbReference>
<name>A0A4P9WYU4_9FUNG</name>